<protein>
    <submittedName>
        <fullName evidence="1">Uncharacterized protein</fullName>
    </submittedName>
</protein>
<evidence type="ECO:0000313" key="2">
    <source>
        <dbReference type="Proteomes" id="UP000814033"/>
    </source>
</evidence>
<organism evidence="1 2">
    <name type="scientific">Auriscalpium vulgare</name>
    <dbReference type="NCBI Taxonomy" id="40419"/>
    <lineage>
        <taxon>Eukaryota</taxon>
        <taxon>Fungi</taxon>
        <taxon>Dikarya</taxon>
        <taxon>Basidiomycota</taxon>
        <taxon>Agaricomycotina</taxon>
        <taxon>Agaricomycetes</taxon>
        <taxon>Russulales</taxon>
        <taxon>Auriscalpiaceae</taxon>
        <taxon>Auriscalpium</taxon>
    </lineage>
</organism>
<sequence>MCAQPRRPRTRVCRCAGRACAADSDMLWTARFGIGRCAATGWRTGTEDVRAGMGRARCRRWTMALSLAPFAQENVRRVHPHARARAVRSFVPAARNYPRPAPTPQKARGDAPCAFHLDFDESWQDVLAKPVDVQSQGANPKVASSSGYDRNRRERAATRETVERKGHQQRRKLRLCANAAVSG</sequence>
<reference evidence="1" key="2">
    <citation type="journal article" date="2022" name="New Phytol.">
        <title>Evolutionary transition to the ectomycorrhizal habit in the genomes of a hyperdiverse lineage of mushroom-forming fungi.</title>
        <authorList>
            <person name="Looney B."/>
            <person name="Miyauchi S."/>
            <person name="Morin E."/>
            <person name="Drula E."/>
            <person name="Courty P.E."/>
            <person name="Kohler A."/>
            <person name="Kuo A."/>
            <person name="LaButti K."/>
            <person name="Pangilinan J."/>
            <person name="Lipzen A."/>
            <person name="Riley R."/>
            <person name="Andreopoulos W."/>
            <person name="He G."/>
            <person name="Johnson J."/>
            <person name="Nolan M."/>
            <person name="Tritt A."/>
            <person name="Barry K.W."/>
            <person name="Grigoriev I.V."/>
            <person name="Nagy L.G."/>
            <person name="Hibbett D."/>
            <person name="Henrissat B."/>
            <person name="Matheny P.B."/>
            <person name="Labbe J."/>
            <person name="Martin F.M."/>
        </authorList>
    </citation>
    <scope>NUCLEOTIDE SEQUENCE</scope>
    <source>
        <strain evidence="1">FP105234-sp</strain>
    </source>
</reference>
<keyword evidence="2" id="KW-1185">Reference proteome</keyword>
<accession>A0ACB8R349</accession>
<proteinExistence type="predicted"/>
<comment type="caution">
    <text evidence="1">The sequence shown here is derived from an EMBL/GenBank/DDBJ whole genome shotgun (WGS) entry which is preliminary data.</text>
</comment>
<dbReference type="EMBL" id="MU276558">
    <property type="protein sequence ID" value="KAI0038228.1"/>
    <property type="molecule type" value="Genomic_DNA"/>
</dbReference>
<reference evidence="1" key="1">
    <citation type="submission" date="2021-02" db="EMBL/GenBank/DDBJ databases">
        <authorList>
            <consortium name="DOE Joint Genome Institute"/>
            <person name="Ahrendt S."/>
            <person name="Looney B.P."/>
            <person name="Miyauchi S."/>
            <person name="Morin E."/>
            <person name="Drula E."/>
            <person name="Courty P.E."/>
            <person name="Chicoki N."/>
            <person name="Fauchery L."/>
            <person name="Kohler A."/>
            <person name="Kuo A."/>
            <person name="Labutti K."/>
            <person name="Pangilinan J."/>
            <person name="Lipzen A."/>
            <person name="Riley R."/>
            <person name="Andreopoulos W."/>
            <person name="He G."/>
            <person name="Johnson J."/>
            <person name="Barry K.W."/>
            <person name="Grigoriev I.V."/>
            <person name="Nagy L."/>
            <person name="Hibbett D."/>
            <person name="Henrissat B."/>
            <person name="Matheny P.B."/>
            <person name="Labbe J."/>
            <person name="Martin F."/>
        </authorList>
    </citation>
    <scope>NUCLEOTIDE SEQUENCE</scope>
    <source>
        <strain evidence="1">FP105234-sp</strain>
    </source>
</reference>
<gene>
    <name evidence="1" type="ORF">FA95DRAFT_1279590</name>
</gene>
<dbReference type="Proteomes" id="UP000814033">
    <property type="component" value="Unassembled WGS sequence"/>
</dbReference>
<evidence type="ECO:0000313" key="1">
    <source>
        <dbReference type="EMBL" id="KAI0038228.1"/>
    </source>
</evidence>
<name>A0ACB8R349_9AGAM</name>